<organism evidence="13 14">
    <name type="scientific">Podospora fimiseda</name>
    <dbReference type="NCBI Taxonomy" id="252190"/>
    <lineage>
        <taxon>Eukaryota</taxon>
        <taxon>Fungi</taxon>
        <taxon>Dikarya</taxon>
        <taxon>Ascomycota</taxon>
        <taxon>Pezizomycotina</taxon>
        <taxon>Sordariomycetes</taxon>
        <taxon>Sordariomycetidae</taxon>
        <taxon>Sordariales</taxon>
        <taxon>Podosporaceae</taxon>
        <taxon>Podospora</taxon>
    </lineage>
</organism>
<dbReference type="Proteomes" id="UP001301958">
    <property type="component" value="Unassembled WGS sequence"/>
</dbReference>
<dbReference type="GO" id="GO:0050291">
    <property type="term" value="F:sphingosine N-acyltransferase activity"/>
    <property type="evidence" value="ECO:0007669"/>
    <property type="project" value="InterPro"/>
</dbReference>
<feature type="transmembrane region" description="Helical" evidence="11">
    <location>
        <begin position="35"/>
        <end position="56"/>
    </location>
</feature>
<feature type="transmembrane region" description="Helical" evidence="11">
    <location>
        <begin position="215"/>
        <end position="239"/>
    </location>
</feature>
<keyword evidence="3" id="KW-0808">Transferase</keyword>
<keyword evidence="7 9" id="KW-0472">Membrane</keyword>
<accession>A0AAN6YRV3</accession>
<dbReference type="PIRSF" id="PIRSF005225">
    <property type="entry name" value="LAG1_LAC1"/>
    <property type="match status" value="1"/>
</dbReference>
<evidence type="ECO:0000256" key="3">
    <source>
        <dbReference type="ARBA" id="ARBA00022679"/>
    </source>
</evidence>
<name>A0AAN6YRV3_9PEZI</name>
<dbReference type="GO" id="GO:0046513">
    <property type="term" value="P:ceramide biosynthetic process"/>
    <property type="evidence" value="ECO:0007669"/>
    <property type="project" value="InterPro"/>
</dbReference>
<reference evidence="13" key="1">
    <citation type="journal article" date="2023" name="Mol. Phylogenet. Evol.">
        <title>Genome-scale phylogeny and comparative genomics of the fungal order Sordariales.</title>
        <authorList>
            <person name="Hensen N."/>
            <person name="Bonometti L."/>
            <person name="Westerberg I."/>
            <person name="Brannstrom I.O."/>
            <person name="Guillou S."/>
            <person name="Cros-Aarteil S."/>
            <person name="Calhoun S."/>
            <person name="Haridas S."/>
            <person name="Kuo A."/>
            <person name="Mondo S."/>
            <person name="Pangilinan J."/>
            <person name="Riley R."/>
            <person name="LaButti K."/>
            <person name="Andreopoulos B."/>
            <person name="Lipzen A."/>
            <person name="Chen C."/>
            <person name="Yan M."/>
            <person name="Daum C."/>
            <person name="Ng V."/>
            <person name="Clum A."/>
            <person name="Steindorff A."/>
            <person name="Ohm R.A."/>
            <person name="Martin F."/>
            <person name="Silar P."/>
            <person name="Natvig D.O."/>
            <person name="Lalanne C."/>
            <person name="Gautier V."/>
            <person name="Ament-Velasquez S.L."/>
            <person name="Kruys A."/>
            <person name="Hutchinson M.I."/>
            <person name="Powell A.J."/>
            <person name="Barry K."/>
            <person name="Miller A.N."/>
            <person name="Grigoriev I.V."/>
            <person name="Debuchy R."/>
            <person name="Gladieux P."/>
            <person name="Hiltunen Thoren M."/>
            <person name="Johannesson H."/>
        </authorList>
    </citation>
    <scope>NUCLEOTIDE SEQUENCE</scope>
    <source>
        <strain evidence="13">CBS 990.96</strain>
    </source>
</reference>
<evidence type="ECO:0000256" key="5">
    <source>
        <dbReference type="ARBA" id="ARBA00022824"/>
    </source>
</evidence>
<sequence length="384" mass="43773">MSAVDLNPRPGVNLTPKMPSTLGRRSKESKPSSSLLNRTWTIPLLLTTPFLLLYALNPTPSNPIHPFIFLSYKLPSSPQNGLYNKGPLDILFVIFYTIFLTFIRNFFMSEILLPSSRHFRISSPGKQLRFAENTYTALYIILFSGPIGIYLMYSTPGLWYFCIKGIYSSYPQQVHSGVFKTYYLIQAAFWLQQVVVMVLGLEARRKDFNQLIGHHFVTVLLIALSYRFHFGFLGLAVYLSHDISDFFLCVAKSLNYMESGLQGYAFGVCVLVWIYLRHWINGRILWSMLPGGEFETVGPEYKMDWEREMFKGPVANAVTFGLLGCLQGLNLFWLWCLGRAGYKFLFLGVAKDDRSGDEDEGEGEGEDVQVTGRVVKRRSGRVRC</sequence>
<evidence type="ECO:0000313" key="14">
    <source>
        <dbReference type="Proteomes" id="UP001301958"/>
    </source>
</evidence>
<comment type="caution">
    <text evidence="13">The sequence shown here is derived from an EMBL/GenBank/DDBJ whole genome shotgun (WGS) entry which is preliminary data.</text>
</comment>
<dbReference type="GO" id="GO:0005789">
    <property type="term" value="C:endoplasmic reticulum membrane"/>
    <property type="evidence" value="ECO:0007669"/>
    <property type="project" value="UniProtKB-SubCell"/>
</dbReference>
<dbReference type="InterPro" id="IPR016439">
    <property type="entry name" value="Lag1/Lac1-like"/>
</dbReference>
<keyword evidence="4 9" id="KW-0812">Transmembrane</keyword>
<evidence type="ECO:0000256" key="4">
    <source>
        <dbReference type="ARBA" id="ARBA00022692"/>
    </source>
</evidence>
<feature type="transmembrane region" description="Helical" evidence="11">
    <location>
        <begin position="134"/>
        <end position="153"/>
    </location>
</feature>
<evidence type="ECO:0000256" key="6">
    <source>
        <dbReference type="ARBA" id="ARBA00022989"/>
    </source>
</evidence>
<keyword evidence="14" id="KW-1185">Reference proteome</keyword>
<feature type="transmembrane region" description="Helical" evidence="11">
    <location>
        <begin position="314"/>
        <end position="335"/>
    </location>
</feature>
<keyword evidence="5" id="KW-0256">Endoplasmic reticulum</keyword>
<evidence type="ECO:0000313" key="13">
    <source>
        <dbReference type="EMBL" id="KAK4221657.1"/>
    </source>
</evidence>
<dbReference type="SMART" id="SM00724">
    <property type="entry name" value="TLC"/>
    <property type="match status" value="1"/>
</dbReference>
<dbReference type="InterPro" id="IPR006634">
    <property type="entry name" value="TLC-dom"/>
</dbReference>
<feature type="transmembrane region" description="Helical" evidence="11">
    <location>
        <begin position="90"/>
        <end position="113"/>
    </location>
</feature>
<evidence type="ECO:0000256" key="7">
    <source>
        <dbReference type="ARBA" id="ARBA00023136"/>
    </source>
</evidence>
<feature type="transmembrane region" description="Helical" evidence="11">
    <location>
        <begin position="259"/>
        <end position="276"/>
    </location>
</feature>
<dbReference type="Pfam" id="PF03798">
    <property type="entry name" value="TRAM_LAG1_CLN8"/>
    <property type="match status" value="1"/>
</dbReference>
<dbReference type="PANTHER" id="PTHR12560">
    <property type="entry name" value="LONGEVITY ASSURANCE FACTOR 1 LAG1"/>
    <property type="match status" value="1"/>
</dbReference>
<comment type="similarity">
    <text evidence="2">Belongs to the sphingosine N-acyltransferase family.</text>
</comment>
<proteinExistence type="inferred from homology"/>
<dbReference type="PROSITE" id="PS50922">
    <property type="entry name" value="TLC"/>
    <property type="match status" value="1"/>
</dbReference>
<evidence type="ECO:0000256" key="10">
    <source>
        <dbReference type="SAM" id="MobiDB-lite"/>
    </source>
</evidence>
<gene>
    <name evidence="13" type="ORF">QBC38DRAFT_521634</name>
</gene>
<protein>
    <submittedName>
        <fullName evidence="13">Sphingosine N-acyltransferase-like protein</fullName>
    </submittedName>
</protein>
<feature type="transmembrane region" description="Helical" evidence="11">
    <location>
        <begin position="183"/>
        <end position="203"/>
    </location>
</feature>
<reference evidence="13" key="2">
    <citation type="submission" date="2023-05" db="EMBL/GenBank/DDBJ databases">
        <authorList>
            <consortium name="Lawrence Berkeley National Laboratory"/>
            <person name="Steindorff A."/>
            <person name="Hensen N."/>
            <person name="Bonometti L."/>
            <person name="Westerberg I."/>
            <person name="Brannstrom I.O."/>
            <person name="Guillou S."/>
            <person name="Cros-Aarteil S."/>
            <person name="Calhoun S."/>
            <person name="Haridas S."/>
            <person name="Kuo A."/>
            <person name="Mondo S."/>
            <person name="Pangilinan J."/>
            <person name="Riley R."/>
            <person name="Labutti K."/>
            <person name="Andreopoulos B."/>
            <person name="Lipzen A."/>
            <person name="Chen C."/>
            <person name="Yanf M."/>
            <person name="Daum C."/>
            <person name="Ng V."/>
            <person name="Clum A."/>
            <person name="Ohm R."/>
            <person name="Martin F."/>
            <person name="Silar P."/>
            <person name="Natvig D."/>
            <person name="Lalanne C."/>
            <person name="Gautier V."/>
            <person name="Ament-Velasquez S.L."/>
            <person name="Kruys A."/>
            <person name="Hutchinson M.I."/>
            <person name="Powell A.J."/>
            <person name="Barry K."/>
            <person name="Miller A.N."/>
            <person name="Grigoriev I.V."/>
            <person name="Debuchy R."/>
            <person name="Gladieux P."/>
            <person name="Thoren M.H."/>
            <person name="Johannesson H."/>
        </authorList>
    </citation>
    <scope>NUCLEOTIDE SEQUENCE</scope>
    <source>
        <strain evidence="13">CBS 990.96</strain>
    </source>
</reference>
<evidence type="ECO:0000256" key="1">
    <source>
        <dbReference type="ARBA" id="ARBA00004477"/>
    </source>
</evidence>
<evidence type="ECO:0000256" key="2">
    <source>
        <dbReference type="ARBA" id="ARBA00009808"/>
    </source>
</evidence>
<dbReference type="EMBL" id="MU865526">
    <property type="protein sequence ID" value="KAK4221657.1"/>
    <property type="molecule type" value="Genomic_DNA"/>
</dbReference>
<dbReference type="AlphaFoldDB" id="A0AAN6YRV3"/>
<dbReference type="PANTHER" id="PTHR12560:SF11">
    <property type="entry name" value="CERAMIDE SYNTHASE LAC1-RELATED"/>
    <property type="match status" value="1"/>
</dbReference>
<keyword evidence="6 11" id="KW-1133">Transmembrane helix</keyword>
<feature type="domain" description="TLC" evidence="12">
    <location>
        <begin position="125"/>
        <end position="346"/>
    </location>
</feature>
<comment type="subcellular location">
    <subcellularLocation>
        <location evidence="1">Endoplasmic reticulum membrane</location>
        <topology evidence="1">Multi-pass membrane protein</topology>
    </subcellularLocation>
</comment>
<evidence type="ECO:0000259" key="12">
    <source>
        <dbReference type="PROSITE" id="PS50922"/>
    </source>
</evidence>
<evidence type="ECO:0000256" key="8">
    <source>
        <dbReference type="ARBA" id="ARBA00023180"/>
    </source>
</evidence>
<evidence type="ECO:0000256" key="11">
    <source>
        <dbReference type="SAM" id="Phobius"/>
    </source>
</evidence>
<evidence type="ECO:0000256" key="9">
    <source>
        <dbReference type="PROSITE-ProRule" id="PRU00205"/>
    </source>
</evidence>
<keyword evidence="8" id="KW-0325">Glycoprotein</keyword>
<feature type="region of interest" description="Disordered" evidence="10">
    <location>
        <begin position="1"/>
        <end position="32"/>
    </location>
</feature>